<reference evidence="13 14" key="1">
    <citation type="submission" date="2020-08" db="EMBL/GenBank/DDBJ databases">
        <authorList>
            <person name="Newling K."/>
            <person name="Davey J."/>
            <person name="Forrester S."/>
        </authorList>
    </citation>
    <scope>NUCLEOTIDE SEQUENCE [LARGE SCALE GENOMIC DNA]</scope>
    <source>
        <strain evidence="14">Crithidia deanei Carvalho (ATCC PRA-265)</strain>
    </source>
</reference>
<proteinExistence type="inferred from homology"/>
<dbReference type="InterPro" id="IPR032438">
    <property type="entry name" value="ERCC3_RAD25_C"/>
</dbReference>
<keyword evidence="3" id="KW-0378">Hydrolase</keyword>
<evidence type="ECO:0000313" key="14">
    <source>
        <dbReference type="Proteomes" id="UP000515908"/>
    </source>
</evidence>
<dbReference type="GO" id="GO:0006289">
    <property type="term" value="P:nucleotide-excision repair"/>
    <property type="evidence" value="ECO:0007669"/>
    <property type="project" value="InterPro"/>
</dbReference>
<dbReference type="PRINTS" id="PR00851">
    <property type="entry name" value="XRODRMPGMNTB"/>
</dbReference>
<dbReference type="EC" id="5.6.2.4" evidence="8"/>
<dbReference type="GO" id="GO:0000112">
    <property type="term" value="C:nucleotide-excision repair factor 3 complex"/>
    <property type="evidence" value="ECO:0007669"/>
    <property type="project" value="TreeGrafter"/>
</dbReference>
<keyword evidence="4 13" id="KW-0347">Helicase</keyword>
<dbReference type="GO" id="GO:0097550">
    <property type="term" value="C:transcription preinitiation complex"/>
    <property type="evidence" value="ECO:0007669"/>
    <property type="project" value="TreeGrafter"/>
</dbReference>
<dbReference type="InterPro" id="IPR050615">
    <property type="entry name" value="ATP-dep_DNA_Helicase"/>
</dbReference>
<keyword evidence="2" id="KW-0547">Nucleotide-binding</keyword>
<evidence type="ECO:0000256" key="8">
    <source>
        <dbReference type="ARBA" id="ARBA00034808"/>
    </source>
</evidence>
<dbReference type="InterPro" id="IPR027417">
    <property type="entry name" value="P-loop_NTPase"/>
</dbReference>
<feature type="domain" description="Helicase ATP-binding" evidence="11">
    <location>
        <begin position="339"/>
        <end position="503"/>
    </location>
</feature>
<dbReference type="InterPro" id="IPR057821">
    <property type="entry name" value="XPB_C"/>
</dbReference>
<dbReference type="GO" id="GO:0005524">
    <property type="term" value="F:ATP binding"/>
    <property type="evidence" value="ECO:0007669"/>
    <property type="project" value="UniProtKB-KW"/>
</dbReference>
<comment type="catalytic activity">
    <reaction evidence="9">
        <text>ATP + H2O = ADP + phosphate + H(+)</text>
        <dbReference type="Rhea" id="RHEA:13065"/>
        <dbReference type="ChEBI" id="CHEBI:15377"/>
        <dbReference type="ChEBI" id="CHEBI:15378"/>
        <dbReference type="ChEBI" id="CHEBI:30616"/>
        <dbReference type="ChEBI" id="CHEBI:43474"/>
        <dbReference type="ChEBI" id="CHEBI:456216"/>
        <dbReference type="EC" id="5.6.2.4"/>
    </reaction>
</comment>
<dbReference type="EMBL" id="LR877145">
    <property type="protein sequence ID" value="CAD2213386.1"/>
    <property type="molecule type" value="Genomic_DNA"/>
</dbReference>
<feature type="domain" description="Helicase C-terminal" evidence="12">
    <location>
        <begin position="579"/>
        <end position="733"/>
    </location>
</feature>
<dbReference type="SUPFAM" id="SSF52540">
    <property type="entry name" value="P-loop containing nucleoside triphosphate hydrolases"/>
    <property type="match status" value="2"/>
</dbReference>
<dbReference type="GO" id="GO:0006367">
    <property type="term" value="P:transcription initiation at RNA polymerase II promoter"/>
    <property type="evidence" value="ECO:0007669"/>
    <property type="project" value="InterPro"/>
</dbReference>
<dbReference type="GO" id="GO:0005675">
    <property type="term" value="C:transcription factor TFIIH holo complex"/>
    <property type="evidence" value="ECO:0007669"/>
    <property type="project" value="TreeGrafter"/>
</dbReference>
<keyword evidence="6" id="KW-0413">Isomerase</keyword>
<organism evidence="13 14">
    <name type="scientific">Angomonas deanei</name>
    <dbReference type="NCBI Taxonomy" id="59799"/>
    <lineage>
        <taxon>Eukaryota</taxon>
        <taxon>Discoba</taxon>
        <taxon>Euglenozoa</taxon>
        <taxon>Kinetoplastea</taxon>
        <taxon>Metakinetoplastina</taxon>
        <taxon>Trypanosomatida</taxon>
        <taxon>Trypanosomatidae</taxon>
        <taxon>Strigomonadinae</taxon>
        <taxon>Angomonas</taxon>
    </lineage>
</organism>
<evidence type="ECO:0000259" key="11">
    <source>
        <dbReference type="PROSITE" id="PS51192"/>
    </source>
</evidence>
<dbReference type="OrthoDB" id="10262986at2759"/>
<evidence type="ECO:0000256" key="9">
    <source>
        <dbReference type="ARBA" id="ARBA00048988"/>
    </source>
</evidence>
<keyword evidence="5" id="KW-0067">ATP-binding</keyword>
<dbReference type="VEuPathDB" id="TriTrypDB:ADEAN_000082700"/>
<gene>
    <name evidence="13" type="ORF">ADEAN_000082700</name>
</gene>
<accession>A0A7G2C175</accession>
<dbReference type="PROSITE" id="PS51194">
    <property type="entry name" value="HELICASE_CTER"/>
    <property type="match status" value="1"/>
</dbReference>
<sequence length="934" mass="105959">MYVGETGNLYVETSHPAYECVYDFLVSCCEPESRTERVEQYRLHSASLSAATAEGTYSCAMIREILRHFRLSDALELPIDLGKYRRLAEAATAANFDAATVVKEEGPTRKKVKLEWGALPNQSPPPAEERRPLVSTTVVKPELLLPIPKGIETLLEEEEKSTKLRVVLQPRLRQFHKGTGAKPEKDSDEETLFYFIVSHDRKHMESIVEDVKEFLEPVLLRGYERYIISDIDRNTTTKTEEPEAGRPAAMRRLFDPEYWTAASRHRPSPRDVTASRIVFKCQVKEGKLRNLKDRLYRQLGIRADCVYDYRQDQSTHYENMRLAKHVTLRSYQVESLERFRRGQKAHQGVVVLPCGAGKTLTGIGAACEIQKRTIILTVNNMSVFQWKREFLKWTNLTEDQVTVCTLNQKDLPGPVFITTYSMLIAKRGEAKGVSAQRSEEILEAVGSTAWGLMILDEVHTAPAKNFQEVLNKVKFNCVLGLSATLLREDGKIDDLRHLVGPKLYEANWLQLTNEGFLAKVQCAEVQCPMPPEFAACYYNALEAATRTIRQKSESTKRGRPPTLGYIASNYASCNPYKLWCTQALLSFHQSRSPPDKVIIFCDFLTEVEYYSKHLNIPYMNRNTSETERRNLLDYFQFTDLNAIILTRVGDVALDLPCATVIIQISGLGASRRQEAQRLGRILRPKPPSLDNTCSYFYTLVSKDTKEVQTSYDRQSWLRDQGFAYRVIQAETVLKEYKRIGGMSCCVGPPRWWYQVLREEEEAAGAEPVQAAQPRKLLLKPKSATAPESRIVTYQSSSWRPFSLEASEEIHRAFQLGKPECLLAGEPFFHEPNDCPGSACRVEFSSVDAPRTFGTAMFTSSDNDTGGSEQRTRRITFGRLEGGHVCDGDCLQHAITRLDRLRGNKTRKEVADLSDPDDEDSSGDDYYDSPGDDFF</sequence>
<dbReference type="PANTHER" id="PTHR11274:SF16">
    <property type="entry name" value="TFIIH BASAL TRANSCRIPTION FACTOR COMPLEX HELICASE XPB SUBUNIT"/>
    <property type="match status" value="1"/>
</dbReference>
<evidence type="ECO:0000256" key="2">
    <source>
        <dbReference type="ARBA" id="ARBA00022741"/>
    </source>
</evidence>
<dbReference type="SMART" id="SM00490">
    <property type="entry name" value="HELICc"/>
    <property type="match status" value="1"/>
</dbReference>
<evidence type="ECO:0000256" key="5">
    <source>
        <dbReference type="ARBA" id="ARBA00022840"/>
    </source>
</evidence>
<dbReference type="Pfam" id="PF16203">
    <property type="entry name" value="ERCC3_RAD25_C"/>
    <property type="match status" value="1"/>
</dbReference>
<dbReference type="InterPro" id="IPR014001">
    <property type="entry name" value="Helicase_ATP-bd"/>
</dbReference>
<comment type="similarity">
    <text evidence="1">Belongs to the helicase family. RAD25/XPB subfamily.</text>
</comment>
<dbReference type="GO" id="GO:0043138">
    <property type="term" value="F:3'-5' DNA helicase activity"/>
    <property type="evidence" value="ECO:0007669"/>
    <property type="project" value="UniProtKB-EC"/>
</dbReference>
<evidence type="ECO:0000259" key="12">
    <source>
        <dbReference type="PROSITE" id="PS51194"/>
    </source>
</evidence>
<evidence type="ECO:0000313" key="13">
    <source>
        <dbReference type="EMBL" id="CAD2213386.1"/>
    </source>
</evidence>
<dbReference type="NCBIfam" id="TIGR00603">
    <property type="entry name" value="rad25"/>
    <property type="match status" value="1"/>
</dbReference>
<evidence type="ECO:0000256" key="4">
    <source>
        <dbReference type="ARBA" id="ARBA00022806"/>
    </source>
</evidence>
<evidence type="ECO:0000256" key="6">
    <source>
        <dbReference type="ARBA" id="ARBA00023235"/>
    </source>
</evidence>
<dbReference type="Gene3D" id="3.40.50.300">
    <property type="entry name" value="P-loop containing nucleotide triphosphate hydrolases"/>
    <property type="match status" value="2"/>
</dbReference>
<dbReference type="InterPro" id="IPR001650">
    <property type="entry name" value="Helicase_C-like"/>
</dbReference>
<dbReference type="GO" id="GO:0016787">
    <property type="term" value="F:hydrolase activity"/>
    <property type="evidence" value="ECO:0007669"/>
    <property type="project" value="UniProtKB-KW"/>
</dbReference>
<dbReference type="PROSITE" id="PS51192">
    <property type="entry name" value="HELICASE_ATP_BIND_1"/>
    <property type="match status" value="1"/>
</dbReference>
<protein>
    <recommendedName>
        <fullName evidence="8">DNA 3'-5' helicase</fullName>
        <ecNumber evidence="8">5.6.2.4</ecNumber>
    </recommendedName>
</protein>
<dbReference type="InterPro" id="IPR001161">
    <property type="entry name" value="XPB/Ssl2"/>
</dbReference>
<evidence type="ECO:0000256" key="3">
    <source>
        <dbReference type="ARBA" id="ARBA00022801"/>
    </source>
</evidence>
<dbReference type="GO" id="GO:0003677">
    <property type="term" value="F:DNA binding"/>
    <property type="evidence" value="ECO:0007669"/>
    <property type="project" value="InterPro"/>
</dbReference>
<dbReference type="Proteomes" id="UP000515908">
    <property type="component" value="Chromosome 01"/>
</dbReference>
<name>A0A7G2C175_9TRYP</name>
<dbReference type="Pfam" id="PF04851">
    <property type="entry name" value="ResIII"/>
    <property type="match status" value="1"/>
</dbReference>
<evidence type="ECO:0000256" key="10">
    <source>
        <dbReference type="SAM" id="MobiDB-lite"/>
    </source>
</evidence>
<feature type="compositionally biased region" description="Acidic residues" evidence="10">
    <location>
        <begin position="911"/>
        <end position="934"/>
    </location>
</feature>
<dbReference type="SMART" id="SM00487">
    <property type="entry name" value="DEXDc"/>
    <property type="match status" value="1"/>
</dbReference>
<dbReference type="Pfam" id="PF24482">
    <property type="entry name" value="XPB_C"/>
    <property type="match status" value="1"/>
</dbReference>
<dbReference type="FunFam" id="3.40.50.300:FF:000077">
    <property type="entry name" value="Probable DNA repair helicase RAD25"/>
    <property type="match status" value="1"/>
</dbReference>
<comment type="catalytic activity">
    <reaction evidence="7">
        <text>Couples ATP hydrolysis with the unwinding of duplex DNA by translocating in the 3'-5' direction.</text>
        <dbReference type="EC" id="5.6.2.4"/>
    </reaction>
</comment>
<evidence type="ECO:0000256" key="7">
    <source>
        <dbReference type="ARBA" id="ARBA00034617"/>
    </source>
</evidence>
<feature type="region of interest" description="Disordered" evidence="10">
    <location>
        <begin position="904"/>
        <end position="934"/>
    </location>
</feature>
<evidence type="ECO:0000256" key="1">
    <source>
        <dbReference type="ARBA" id="ARBA00006637"/>
    </source>
</evidence>
<dbReference type="PANTHER" id="PTHR11274">
    <property type="entry name" value="RAD25/XP-B DNA REPAIR HELICASE"/>
    <property type="match status" value="1"/>
</dbReference>
<dbReference type="AlphaFoldDB" id="A0A7G2C175"/>
<dbReference type="InterPro" id="IPR006935">
    <property type="entry name" value="Helicase/UvrB_N"/>
</dbReference>
<keyword evidence="14" id="KW-1185">Reference proteome</keyword>